<dbReference type="AlphaFoldDB" id="A0A183J2E1"/>
<evidence type="ECO:0000313" key="4">
    <source>
        <dbReference type="WBParaSite" id="SBAD_0001039501-mRNA-1"/>
    </source>
</evidence>
<dbReference type="EMBL" id="UZAM01013517">
    <property type="protein sequence ID" value="VDP28373.1"/>
    <property type="molecule type" value="Genomic_DNA"/>
</dbReference>
<keyword evidence="1" id="KW-0812">Transmembrane</keyword>
<evidence type="ECO:0000313" key="3">
    <source>
        <dbReference type="Proteomes" id="UP000270296"/>
    </source>
</evidence>
<dbReference type="OrthoDB" id="66620at2759"/>
<dbReference type="WBParaSite" id="SBAD_0001039501-mRNA-1">
    <property type="protein sequence ID" value="SBAD_0001039501-mRNA-1"/>
    <property type="gene ID" value="SBAD_0001039501"/>
</dbReference>
<gene>
    <name evidence="2" type="ORF">SBAD_LOCUS10039</name>
</gene>
<proteinExistence type="predicted"/>
<dbReference type="Proteomes" id="UP000270296">
    <property type="component" value="Unassembled WGS sequence"/>
</dbReference>
<protein>
    <submittedName>
        <fullName evidence="4">Phage protein</fullName>
    </submittedName>
</protein>
<keyword evidence="1" id="KW-0472">Membrane</keyword>
<organism evidence="4">
    <name type="scientific">Soboliphyme baturini</name>
    <dbReference type="NCBI Taxonomy" id="241478"/>
    <lineage>
        <taxon>Eukaryota</taxon>
        <taxon>Metazoa</taxon>
        <taxon>Ecdysozoa</taxon>
        <taxon>Nematoda</taxon>
        <taxon>Enoplea</taxon>
        <taxon>Dorylaimia</taxon>
        <taxon>Dioctophymatida</taxon>
        <taxon>Dioctophymatoidea</taxon>
        <taxon>Soboliphymatidae</taxon>
        <taxon>Soboliphyme</taxon>
    </lineage>
</organism>
<keyword evidence="3" id="KW-1185">Reference proteome</keyword>
<feature type="transmembrane region" description="Helical" evidence="1">
    <location>
        <begin position="12"/>
        <end position="32"/>
    </location>
</feature>
<sequence>MDIDDGEYWIDSTVLLGFCVGFRIISYLVLWLKLKNR</sequence>
<evidence type="ECO:0000256" key="1">
    <source>
        <dbReference type="SAM" id="Phobius"/>
    </source>
</evidence>
<name>A0A183J2E1_9BILA</name>
<reference evidence="4" key="1">
    <citation type="submission" date="2016-06" db="UniProtKB">
        <authorList>
            <consortium name="WormBaseParasite"/>
        </authorList>
    </citation>
    <scope>IDENTIFICATION</scope>
</reference>
<evidence type="ECO:0000313" key="2">
    <source>
        <dbReference type="EMBL" id="VDP28373.1"/>
    </source>
</evidence>
<reference evidence="2 3" key="2">
    <citation type="submission" date="2018-11" db="EMBL/GenBank/DDBJ databases">
        <authorList>
            <consortium name="Pathogen Informatics"/>
        </authorList>
    </citation>
    <scope>NUCLEOTIDE SEQUENCE [LARGE SCALE GENOMIC DNA]</scope>
</reference>
<accession>A0A183J2E1</accession>
<keyword evidence="1" id="KW-1133">Transmembrane helix</keyword>